<accession>A0ABS1TUC9</accession>
<evidence type="ECO:0000313" key="3">
    <source>
        <dbReference type="Proteomes" id="UP000623967"/>
    </source>
</evidence>
<feature type="transmembrane region" description="Helical" evidence="1">
    <location>
        <begin position="38"/>
        <end position="63"/>
    </location>
</feature>
<feature type="transmembrane region" description="Helical" evidence="1">
    <location>
        <begin position="177"/>
        <end position="198"/>
    </location>
</feature>
<feature type="transmembrane region" description="Helical" evidence="1">
    <location>
        <begin position="218"/>
        <end position="239"/>
    </location>
</feature>
<reference evidence="2 3" key="1">
    <citation type="submission" date="2021-01" db="EMBL/GenBank/DDBJ databases">
        <title>Genome public.</title>
        <authorList>
            <person name="Liu C."/>
            <person name="Sun Q."/>
        </authorList>
    </citation>
    <scope>NUCLEOTIDE SEQUENCE [LARGE SCALE GENOMIC DNA]</scope>
    <source>
        <strain evidence="2 3">YIM B02564</strain>
    </source>
</reference>
<feature type="transmembrane region" description="Helical" evidence="1">
    <location>
        <begin position="6"/>
        <end position="26"/>
    </location>
</feature>
<gene>
    <name evidence="2" type="ORF">JK635_15030</name>
</gene>
<dbReference type="InterPro" id="IPR007059">
    <property type="entry name" value="DmsC"/>
</dbReference>
<feature type="transmembrane region" description="Helical" evidence="1">
    <location>
        <begin position="109"/>
        <end position="132"/>
    </location>
</feature>
<keyword evidence="1" id="KW-0472">Membrane</keyword>
<comment type="caution">
    <text evidence="2">The sequence shown here is derived from an EMBL/GenBank/DDBJ whole genome shotgun (WGS) entry which is preliminary data.</text>
</comment>
<keyword evidence="1" id="KW-0812">Transmembrane</keyword>
<keyword evidence="1" id="KW-1133">Transmembrane helix</keyword>
<feature type="transmembrane region" description="Helical" evidence="1">
    <location>
        <begin position="144"/>
        <end position="165"/>
    </location>
</feature>
<dbReference type="EMBL" id="JAESWB010000211">
    <property type="protein sequence ID" value="MBL4953505.1"/>
    <property type="molecule type" value="Genomic_DNA"/>
</dbReference>
<evidence type="ECO:0000313" key="2">
    <source>
        <dbReference type="EMBL" id="MBL4953505.1"/>
    </source>
</evidence>
<proteinExistence type="predicted"/>
<keyword evidence="3" id="KW-1185">Reference proteome</keyword>
<dbReference type="Pfam" id="PF04976">
    <property type="entry name" value="DmsC"/>
    <property type="match status" value="1"/>
</dbReference>
<dbReference type="RefSeq" id="WP_202654770.1">
    <property type="nucleotide sequence ID" value="NZ_JAESWB010000211.1"/>
</dbReference>
<feature type="transmembrane region" description="Helical" evidence="1">
    <location>
        <begin position="251"/>
        <end position="272"/>
    </location>
</feature>
<dbReference type="PANTHER" id="PTHR38095">
    <property type="entry name" value="ANAEROBIC DIMETHYL SULFOXIDE REDUCTASE CHAIN YNFH"/>
    <property type="match status" value="1"/>
</dbReference>
<dbReference type="PANTHER" id="PTHR38095:SF2">
    <property type="entry name" value="ANAEROBIC DIMETHYL SULFOXIDE REDUCTASE CHAIN C"/>
    <property type="match status" value="1"/>
</dbReference>
<organism evidence="2 3">
    <name type="scientific">Neobacillus paridis</name>
    <dbReference type="NCBI Taxonomy" id="2803862"/>
    <lineage>
        <taxon>Bacteria</taxon>
        <taxon>Bacillati</taxon>
        <taxon>Bacillota</taxon>
        <taxon>Bacilli</taxon>
        <taxon>Bacillales</taxon>
        <taxon>Bacillaceae</taxon>
        <taxon>Neobacillus</taxon>
    </lineage>
</organism>
<dbReference type="Proteomes" id="UP000623967">
    <property type="component" value="Unassembled WGS sequence"/>
</dbReference>
<sequence length="274" mass="29345">MNEWALLIMTVCVPAAVGGFLFLGLFHKQLAGNDGFKVMKLSLIVLAAVSIVGLFAAFFHLGTPSHAFYTILGFGRSWMSNEIVFTGAFIALACITAGLAMVQKRINPTLILLTAVVGLIDVYCMASIYAVTRVNGWGNINTYLVFYGTVFTLGPVLAASLLGATVESEPVTKILKWAFALAVFGISIQIIGTVIFSVSPTDVQLINGTTATEHLTGYSSMITSRWILEIIGLAVLGFVSMSSKKSAFTIVYLALVVLLIGEAMSRYVFYVLGA</sequence>
<name>A0ABS1TUC9_9BACI</name>
<feature type="transmembrane region" description="Helical" evidence="1">
    <location>
        <begin position="83"/>
        <end position="102"/>
    </location>
</feature>
<protein>
    <submittedName>
        <fullName evidence="2">Dimethyl sulfoxide reductase anchor subunit</fullName>
    </submittedName>
</protein>
<evidence type="ECO:0000256" key="1">
    <source>
        <dbReference type="SAM" id="Phobius"/>
    </source>
</evidence>